<evidence type="ECO:0000259" key="15">
    <source>
        <dbReference type="Pfam" id="PF07715"/>
    </source>
</evidence>
<evidence type="ECO:0000256" key="6">
    <source>
        <dbReference type="ARBA" id="ARBA00023004"/>
    </source>
</evidence>
<keyword evidence="13" id="KW-0732">Signal</keyword>
<evidence type="ECO:0000313" key="17">
    <source>
        <dbReference type="Proteomes" id="UP001359886"/>
    </source>
</evidence>
<sequence length="739" mass="81501">MMILRPYRLTAAIVSLTALCAGPLAQAQVLEEVVVTAQKREQSLQDVGVSVTAFSGEQIKDLGFTNSVDVIAQTPGLSYGTPTAEGNNASLTLRGVGLADFNDNNEGPVAVYVDEVYVSALSGVTFQLFDLERVEVLRGPQGTLYGRNTTGGLVHFVSVKPSEETQGYFEVTVAENSQFKVEGALGGSLGDAVQARLSYAHNEYDGYVDNRGPGTEDPNDADNNAARLQLAFQPTDAIDVLFNVHGSKNNANMGAWQHEATYSPDGGVTSLPLPADLNLYGSCPGCDAFGYRDDDDDPWAGAYDRDGDLDIENKGASLNFQWAGDSVTLTSITAFENFERLYEEDTDISPFKIVHNTYTADIDQFTQEIRLSGETDAMHWLAGFYYYDQETDGGFQIDASGIGFIIGDANYKQETSSWSLFGQIEYDLSDRWSVIGGLRYTDEERELDYLSQELNGLLPPDANVMFDYDEKISHDNVTGKLELDFRPTDSTLIYGSVSLGTKSAGFNTGLLDETGLFGLTVRGDVPYGEEELTSYEVGFKTDLFGGTSRLNASAFYYDYSDYQAFAFVNLNQVIFNTDATVTGMELEFVTNPIEGLDILLGASLLDAEAEDIPLNDASGITRDRTMTLAPDFSLNGVVRYEWGVSAGRVAAQVDFNYQDETFFDIQNHPISREDGYDVWNARLTYYSQDDTWSVSAFVNNLFEEEYRVYSFDVTNLFGFNQVAYGRPRWAGVSFRYNLN</sequence>
<keyword evidence="5 11" id="KW-0812">Transmembrane</keyword>
<dbReference type="InterPro" id="IPR039426">
    <property type="entry name" value="TonB-dep_rcpt-like"/>
</dbReference>
<feature type="domain" description="TonB-dependent receptor plug" evidence="15">
    <location>
        <begin position="44"/>
        <end position="152"/>
    </location>
</feature>
<dbReference type="AlphaFoldDB" id="A0AAW9R7C0"/>
<keyword evidence="6" id="KW-0408">Iron</keyword>
<comment type="subcellular location">
    <subcellularLocation>
        <location evidence="1 11">Cell outer membrane</location>
        <topology evidence="1 11">Multi-pass membrane protein</topology>
    </subcellularLocation>
</comment>
<accession>A0AAW9R7C0</accession>
<keyword evidence="7" id="KW-0406">Ion transport</keyword>
<evidence type="ECO:0000256" key="5">
    <source>
        <dbReference type="ARBA" id="ARBA00022692"/>
    </source>
</evidence>
<keyword evidence="2 11" id="KW-0813">Transport</keyword>
<comment type="similarity">
    <text evidence="11 12">Belongs to the TonB-dependent receptor family.</text>
</comment>
<organism evidence="16 17">
    <name type="scientific">Elongatibacter sediminis</name>
    <dbReference type="NCBI Taxonomy" id="3119006"/>
    <lineage>
        <taxon>Bacteria</taxon>
        <taxon>Pseudomonadati</taxon>
        <taxon>Pseudomonadota</taxon>
        <taxon>Gammaproteobacteria</taxon>
        <taxon>Chromatiales</taxon>
        <taxon>Wenzhouxiangellaceae</taxon>
        <taxon>Elongatibacter</taxon>
    </lineage>
</organism>
<evidence type="ECO:0000256" key="3">
    <source>
        <dbReference type="ARBA" id="ARBA00022452"/>
    </source>
</evidence>
<dbReference type="PROSITE" id="PS52016">
    <property type="entry name" value="TONB_DEPENDENT_REC_3"/>
    <property type="match status" value="1"/>
</dbReference>
<dbReference type="PANTHER" id="PTHR32552">
    <property type="entry name" value="FERRICHROME IRON RECEPTOR-RELATED"/>
    <property type="match status" value="1"/>
</dbReference>
<evidence type="ECO:0000256" key="4">
    <source>
        <dbReference type="ARBA" id="ARBA00022496"/>
    </source>
</evidence>
<evidence type="ECO:0000256" key="10">
    <source>
        <dbReference type="ARBA" id="ARBA00023237"/>
    </source>
</evidence>
<keyword evidence="4" id="KW-0410">Iron transport</keyword>
<keyword evidence="17" id="KW-1185">Reference proteome</keyword>
<evidence type="ECO:0000256" key="2">
    <source>
        <dbReference type="ARBA" id="ARBA00022448"/>
    </source>
</evidence>
<dbReference type="Pfam" id="PF07715">
    <property type="entry name" value="Plug"/>
    <property type="match status" value="1"/>
</dbReference>
<dbReference type="SUPFAM" id="SSF56935">
    <property type="entry name" value="Porins"/>
    <property type="match status" value="1"/>
</dbReference>
<feature type="domain" description="TonB-dependent receptor-like beta-barrel" evidence="14">
    <location>
        <begin position="271"/>
        <end position="701"/>
    </location>
</feature>
<keyword evidence="8 12" id="KW-0798">TonB box</keyword>
<keyword evidence="3 11" id="KW-1134">Transmembrane beta strand</keyword>
<dbReference type="Pfam" id="PF00593">
    <property type="entry name" value="TonB_dep_Rec_b-barrel"/>
    <property type="match status" value="1"/>
</dbReference>
<dbReference type="GO" id="GO:0009279">
    <property type="term" value="C:cell outer membrane"/>
    <property type="evidence" value="ECO:0007669"/>
    <property type="project" value="UniProtKB-SubCell"/>
</dbReference>
<dbReference type="PANTHER" id="PTHR32552:SF81">
    <property type="entry name" value="TONB-DEPENDENT OUTER MEMBRANE RECEPTOR"/>
    <property type="match status" value="1"/>
</dbReference>
<dbReference type="InterPro" id="IPR000531">
    <property type="entry name" value="Beta-barrel_TonB"/>
</dbReference>
<evidence type="ECO:0000256" key="9">
    <source>
        <dbReference type="ARBA" id="ARBA00023136"/>
    </source>
</evidence>
<reference evidence="16 17" key="1">
    <citation type="submission" date="2024-02" db="EMBL/GenBank/DDBJ databases">
        <title>A novel Wenzhouxiangellaceae bacterium, isolated from coastal sediments.</title>
        <authorList>
            <person name="Du Z.-J."/>
            <person name="Ye Y.-Q."/>
            <person name="Zhang X.-Y."/>
        </authorList>
    </citation>
    <scope>NUCLEOTIDE SEQUENCE [LARGE SCALE GENOMIC DNA]</scope>
    <source>
        <strain evidence="16 17">CH-27</strain>
    </source>
</reference>
<dbReference type="Gene3D" id="2.40.170.20">
    <property type="entry name" value="TonB-dependent receptor, beta-barrel domain"/>
    <property type="match status" value="1"/>
</dbReference>
<keyword evidence="10 11" id="KW-0998">Cell outer membrane</keyword>
<evidence type="ECO:0000256" key="1">
    <source>
        <dbReference type="ARBA" id="ARBA00004571"/>
    </source>
</evidence>
<dbReference type="InterPro" id="IPR036942">
    <property type="entry name" value="Beta-barrel_TonB_sf"/>
</dbReference>
<evidence type="ECO:0000256" key="12">
    <source>
        <dbReference type="RuleBase" id="RU003357"/>
    </source>
</evidence>
<gene>
    <name evidence="16" type="ORF">V3330_05070</name>
</gene>
<feature type="signal peptide" evidence="13">
    <location>
        <begin position="1"/>
        <end position="27"/>
    </location>
</feature>
<keyword evidence="16" id="KW-0675">Receptor</keyword>
<evidence type="ECO:0000256" key="7">
    <source>
        <dbReference type="ARBA" id="ARBA00023065"/>
    </source>
</evidence>
<dbReference type="InterPro" id="IPR012910">
    <property type="entry name" value="Plug_dom"/>
</dbReference>
<comment type="caution">
    <text evidence="16">The sequence shown here is derived from an EMBL/GenBank/DDBJ whole genome shotgun (WGS) entry which is preliminary data.</text>
</comment>
<dbReference type="EMBL" id="JAZHOG010000003">
    <property type="protein sequence ID" value="MEJ8566987.1"/>
    <property type="molecule type" value="Genomic_DNA"/>
</dbReference>
<proteinExistence type="inferred from homology"/>
<evidence type="ECO:0000256" key="8">
    <source>
        <dbReference type="ARBA" id="ARBA00023077"/>
    </source>
</evidence>
<protein>
    <submittedName>
        <fullName evidence="16">TonB-dependent receptor</fullName>
    </submittedName>
</protein>
<name>A0AAW9R7C0_9GAMM</name>
<dbReference type="GO" id="GO:0006826">
    <property type="term" value="P:iron ion transport"/>
    <property type="evidence" value="ECO:0007669"/>
    <property type="project" value="UniProtKB-KW"/>
</dbReference>
<dbReference type="Proteomes" id="UP001359886">
    <property type="component" value="Unassembled WGS sequence"/>
</dbReference>
<keyword evidence="9 11" id="KW-0472">Membrane</keyword>
<evidence type="ECO:0000259" key="14">
    <source>
        <dbReference type="Pfam" id="PF00593"/>
    </source>
</evidence>
<feature type="chain" id="PRO_5043656560" evidence="13">
    <location>
        <begin position="28"/>
        <end position="739"/>
    </location>
</feature>
<evidence type="ECO:0000256" key="13">
    <source>
        <dbReference type="SAM" id="SignalP"/>
    </source>
</evidence>
<evidence type="ECO:0000313" key="16">
    <source>
        <dbReference type="EMBL" id="MEJ8566987.1"/>
    </source>
</evidence>
<evidence type="ECO:0000256" key="11">
    <source>
        <dbReference type="PROSITE-ProRule" id="PRU01360"/>
    </source>
</evidence>